<sequence>MKKDYYKKKIEENAIELGKVKSRLRIFPFLKLLFFLAAVFLVIAAFQWGWDRSFCFTSAAFSLIVFSLLYRWDEYYLRRRAYYMALHSVYANEISFLEGSYTPFDNGKHFINKKHPYSYDLDIFGENSIYHMINRTVTHEAGSILAEKLSSIPDNEEVITARQQSLSELVGKVDFRHQFMAVCKGFDEEKNNYRLISEHKGNSARLTSRTGLVLIYVSIAITLGSMLLAWLGVLPWSVFITLFMIQLFVPMTFNKALNKVGADIGFLHKNTRIHADLLDILHKETFDAAENRDLKEELFGTHNSREALKELSSLLKKFDQRNNAYILVLLNGFFLRDLFLLRQFYRWKDNYLDHIQLWISALSEMEARVSQSTYMFNLPEFVQPEIMQDVDLLVDASGLGHPFIPKEKRVDNDILISKKQFLIITGANMAGKSTFLRTLGANYILAVNGMNVCAVKFSFTLFHLFSSMRNTDDLSSGTSYFKAELERMRELIRYCRTHRHTLIILDELLKGTNSKDKLDGSILFLKKMAELSVTGIIATHDLELAKLEDGSPGSFQNYCFEISLSEEEQYSYKIQRGVSRNLNATYLLQKILSEEL</sequence>
<keyword evidence="1" id="KW-0547">Nucleotide-binding</keyword>
<keyword evidence="4" id="KW-0472">Membrane</keyword>
<feature type="transmembrane region" description="Helical" evidence="4">
    <location>
        <begin position="29"/>
        <end position="50"/>
    </location>
</feature>
<dbReference type="Proteomes" id="UP000187464">
    <property type="component" value="Chromosome I"/>
</dbReference>
<dbReference type="GO" id="GO:0005524">
    <property type="term" value="F:ATP binding"/>
    <property type="evidence" value="ECO:0007669"/>
    <property type="project" value="UniProtKB-KW"/>
</dbReference>
<keyword evidence="2" id="KW-0067">ATP-binding</keyword>
<dbReference type="InterPro" id="IPR027417">
    <property type="entry name" value="P-loop_NTPase"/>
</dbReference>
<keyword evidence="4" id="KW-1133">Transmembrane helix</keyword>
<keyword evidence="7" id="KW-1185">Reference proteome</keyword>
<dbReference type="STRING" id="1642647.PSM36_2087"/>
<dbReference type="GO" id="GO:0005829">
    <property type="term" value="C:cytosol"/>
    <property type="evidence" value="ECO:0007669"/>
    <property type="project" value="TreeGrafter"/>
</dbReference>
<dbReference type="RefSeq" id="WP_076932184.1">
    <property type="nucleotide sequence ID" value="NZ_LT605205.1"/>
</dbReference>
<protein>
    <submittedName>
        <fullName evidence="6">DNA mismatch repair ATPase MutS</fullName>
    </submittedName>
</protein>
<evidence type="ECO:0000256" key="4">
    <source>
        <dbReference type="SAM" id="Phobius"/>
    </source>
</evidence>
<dbReference type="InterPro" id="IPR000432">
    <property type="entry name" value="DNA_mismatch_repair_MutS_C"/>
</dbReference>
<dbReference type="SUPFAM" id="SSF52540">
    <property type="entry name" value="P-loop containing nucleoside triphosphate hydrolases"/>
    <property type="match status" value="1"/>
</dbReference>
<reference evidence="6 7" key="1">
    <citation type="submission" date="2016-08" db="EMBL/GenBank/DDBJ databases">
        <authorList>
            <person name="Seilhamer J.J."/>
        </authorList>
    </citation>
    <scope>NUCLEOTIDE SEQUENCE [LARGE SCALE GENOMIC DNA]</scope>
    <source>
        <strain evidence="6">M3/6</strain>
    </source>
</reference>
<dbReference type="AlphaFoldDB" id="A0A1R3TBC0"/>
<evidence type="ECO:0000256" key="1">
    <source>
        <dbReference type="ARBA" id="ARBA00022741"/>
    </source>
</evidence>
<organism evidence="6 7">
    <name type="scientific">Proteiniphilum saccharofermentans</name>
    <dbReference type="NCBI Taxonomy" id="1642647"/>
    <lineage>
        <taxon>Bacteria</taxon>
        <taxon>Pseudomonadati</taxon>
        <taxon>Bacteroidota</taxon>
        <taxon>Bacteroidia</taxon>
        <taxon>Bacteroidales</taxon>
        <taxon>Dysgonomonadaceae</taxon>
        <taxon>Proteiniphilum</taxon>
    </lineage>
</organism>
<dbReference type="KEGG" id="psac:PSM36_2087"/>
<evidence type="ECO:0000256" key="3">
    <source>
        <dbReference type="ARBA" id="ARBA00023125"/>
    </source>
</evidence>
<evidence type="ECO:0000259" key="5">
    <source>
        <dbReference type="SMART" id="SM00534"/>
    </source>
</evidence>
<dbReference type="PANTHER" id="PTHR11361:SF99">
    <property type="entry name" value="DNA MISMATCH REPAIR PROTEIN"/>
    <property type="match status" value="1"/>
</dbReference>
<dbReference type="InterPro" id="IPR045076">
    <property type="entry name" value="MutS"/>
</dbReference>
<dbReference type="SMART" id="SM00534">
    <property type="entry name" value="MUTSac"/>
    <property type="match status" value="1"/>
</dbReference>
<feature type="transmembrane region" description="Helical" evidence="4">
    <location>
        <begin position="56"/>
        <end position="72"/>
    </location>
</feature>
<keyword evidence="3" id="KW-0238">DNA-binding</keyword>
<dbReference type="Gene3D" id="3.40.50.300">
    <property type="entry name" value="P-loop containing nucleotide triphosphate hydrolases"/>
    <property type="match status" value="1"/>
</dbReference>
<feature type="transmembrane region" description="Helical" evidence="4">
    <location>
        <begin position="210"/>
        <end position="230"/>
    </location>
</feature>
<proteinExistence type="predicted"/>
<feature type="domain" description="DNA mismatch repair proteins mutS family" evidence="5">
    <location>
        <begin position="419"/>
        <end position="593"/>
    </location>
</feature>
<evidence type="ECO:0000256" key="2">
    <source>
        <dbReference type="ARBA" id="ARBA00022840"/>
    </source>
</evidence>
<dbReference type="GO" id="GO:0140664">
    <property type="term" value="F:ATP-dependent DNA damage sensor activity"/>
    <property type="evidence" value="ECO:0007669"/>
    <property type="project" value="InterPro"/>
</dbReference>
<evidence type="ECO:0000313" key="6">
    <source>
        <dbReference type="EMBL" id="SCD20894.1"/>
    </source>
</evidence>
<evidence type="ECO:0000313" key="7">
    <source>
        <dbReference type="Proteomes" id="UP000187464"/>
    </source>
</evidence>
<dbReference type="GO" id="GO:0006298">
    <property type="term" value="P:mismatch repair"/>
    <property type="evidence" value="ECO:0007669"/>
    <property type="project" value="InterPro"/>
</dbReference>
<dbReference type="GO" id="GO:0030983">
    <property type="term" value="F:mismatched DNA binding"/>
    <property type="evidence" value="ECO:0007669"/>
    <property type="project" value="InterPro"/>
</dbReference>
<name>A0A1R3TBC0_9BACT</name>
<keyword evidence="4" id="KW-0812">Transmembrane</keyword>
<accession>A0A1R3TBC0</accession>
<dbReference type="PANTHER" id="PTHR11361">
    <property type="entry name" value="DNA MISMATCH REPAIR PROTEIN MUTS FAMILY MEMBER"/>
    <property type="match status" value="1"/>
</dbReference>
<dbReference type="EMBL" id="LT605205">
    <property type="protein sequence ID" value="SCD20894.1"/>
    <property type="molecule type" value="Genomic_DNA"/>
</dbReference>
<dbReference type="Pfam" id="PF00488">
    <property type="entry name" value="MutS_V"/>
    <property type="match status" value="1"/>
</dbReference>
<gene>
    <name evidence="6" type="ORF">PSM36_2087</name>
</gene>